<keyword evidence="5 6" id="KW-0472">Membrane</keyword>
<name>G0JM07_9PROT</name>
<dbReference type="Proteomes" id="UP000009220">
    <property type="component" value="Chromosome"/>
</dbReference>
<dbReference type="Gene3D" id="2.60.40.1250">
    <property type="entry name" value="Thiol:disulfide interchange protein DsbD, N-terminal domain"/>
    <property type="match status" value="1"/>
</dbReference>
<feature type="transmembrane region" description="Helical" evidence="6">
    <location>
        <begin position="447"/>
        <end position="468"/>
    </location>
</feature>
<dbReference type="KEGG" id="afi:Acife_0759"/>
<dbReference type="PANTHER" id="PTHR32234">
    <property type="entry name" value="THIOL:DISULFIDE INTERCHANGE PROTEIN DSBD"/>
    <property type="match status" value="1"/>
</dbReference>
<dbReference type="InterPro" id="IPR028250">
    <property type="entry name" value="DsbDN"/>
</dbReference>
<evidence type="ECO:0000313" key="9">
    <source>
        <dbReference type="EMBL" id="AEM46957.1"/>
    </source>
</evidence>
<dbReference type="InterPro" id="IPR003834">
    <property type="entry name" value="Cyt_c_assmbl_TM_dom"/>
</dbReference>
<evidence type="ECO:0000256" key="3">
    <source>
        <dbReference type="ARBA" id="ARBA00022748"/>
    </source>
</evidence>
<evidence type="ECO:0000256" key="4">
    <source>
        <dbReference type="ARBA" id="ARBA00022989"/>
    </source>
</evidence>
<dbReference type="GO" id="GO:0016020">
    <property type="term" value="C:membrane"/>
    <property type="evidence" value="ECO:0007669"/>
    <property type="project" value="UniProtKB-SubCell"/>
</dbReference>
<evidence type="ECO:0000259" key="8">
    <source>
        <dbReference type="Pfam" id="PF11412"/>
    </source>
</evidence>
<dbReference type="STRING" id="743299.Acife_0759"/>
<evidence type="ECO:0000256" key="1">
    <source>
        <dbReference type="ARBA" id="ARBA00004141"/>
    </source>
</evidence>
<dbReference type="NCBIfam" id="NF001419">
    <property type="entry name" value="PRK00293.1"/>
    <property type="match status" value="1"/>
</dbReference>
<evidence type="ECO:0000256" key="6">
    <source>
        <dbReference type="SAM" id="Phobius"/>
    </source>
</evidence>
<feature type="transmembrane region" description="Helical" evidence="6">
    <location>
        <begin position="276"/>
        <end position="298"/>
    </location>
</feature>
<keyword evidence="2 6" id="KW-0812">Transmembrane</keyword>
<sequence>MLSMAWGSNQFLSPGKAFGFTAKVTSSHTLVAQWTAAPGYHLYRSRIRLRVAPHNVQMGPFTLPQGKWMNIPGIGRMRVYEGATSLRIPLQFSGIPPKAITVTSSYQGCNTSVCYPQVTTAWRLPFTAVVNSHVDTRLPATDDTAKSVDMPEDHASEMPADVEKVAPQSAPEVAFSGQYTQFAQGLQGGQIFWTLLLFFVSGLGLAFTPCIFPMIPILSALVVGQTQSQMTTAQARMHSFWISLAYVLGMSLTYTLAGIIAALTGSYLQAAFQNPWVLSLFSALFVLLAFSMFGFYALQMPSSVQSRLSRYGKGGHLFGAGIMGVLSALIVGPCIAAPLAGALLFIAHTGNVALGGIALFLLSLGMGVPLLLIGTSAGQILPKAGPWMDVVKYVFGVMLLGVAIWFLSRIVPGSVTLALWATLAVISGVFMGAFSPHSGMASGWSRFFQGLGILGFAYGIVTGVGALAGGTLVLEPLAPFVATGVTTSAAISHPRFMVVRSESEPFRGLKPLCRIL</sequence>
<dbReference type="SUPFAM" id="SSF74863">
    <property type="entry name" value="Thiol:disulfide interchange protein DsbD, N-terminal domain (DsbD-alpha)"/>
    <property type="match status" value="1"/>
</dbReference>
<feature type="domain" description="Thiol:disulfide interchange protein DsbD N-terminal" evidence="8">
    <location>
        <begin position="9"/>
        <end position="120"/>
    </location>
</feature>
<dbReference type="Pfam" id="PF02683">
    <property type="entry name" value="DsbD_TM"/>
    <property type="match status" value="1"/>
</dbReference>
<gene>
    <name evidence="9" type="ORF">Acife_0759</name>
</gene>
<feature type="transmembrane region" description="Helical" evidence="6">
    <location>
        <begin position="244"/>
        <end position="264"/>
    </location>
</feature>
<protein>
    <submittedName>
        <fullName evidence="9">Cytochrome c biogenesis protein transmembrane region</fullName>
    </submittedName>
</protein>
<dbReference type="GO" id="GO:0017004">
    <property type="term" value="P:cytochrome complex assembly"/>
    <property type="evidence" value="ECO:0007669"/>
    <property type="project" value="UniProtKB-KW"/>
</dbReference>
<dbReference type="Pfam" id="PF11412">
    <property type="entry name" value="DsbD_N"/>
    <property type="match status" value="1"/>
</dbReference>
<keyword evidence="3" id="KW-0201">Cytochrome c-type biogenesis</keyword>
<dbReference type="GO" id="GO:0015035">
    <property type="term" value="F:protein-disulfide reductase activity"/>
    <property type="evidence" value="ECO:0007669"/>
    <property type="project" value="TreeGrafter"/>
</dbReference>
<dbReference type="InterPro" id="IPR036929">
    <property type="entry name" value="DsbDN_sf"/>
</dbReference>
<comment type="subcellular location">
    <subcellularLocation>
        <location evidence="1">Membrane</location>
        <topology evidence="1">Multi-pass membrane protein</topology>
    </subcellularLocation>
</comment>
<dbReference type="PANTHER" id="PTHR32234:SF0">
    <property type="entry name" value="THIOL:DISULFIDE INTERCHANGE PROTEIN DSBD"/>
    <property type="match status" value="1"/>
</dbReference>
<feature type="transmembrane region" description="Helical" evidence="6">
    <location>
        <begin position="191"/>
        <end position="223"/>
    </location>
</feature>
<dbReference type="HOGENOM" id="CLU_014657_3_0_6"/>
<dbReference type="eggNOG" id="COG4232">
    <property type="taxonomic scope" value="Bacteria"/>
</dbReference>
<proteinExistence type="predicted"/>
<dbReference type="AlphaFoldDB" id="G0JM07"/>
<accession>G0JM07</accession>
<feature type="transmembrane region" description="Helical" evidence="6">
    <location>
        <begin position="352"/>
        <end position="373"/>
    </location>
</feature>
<organism evidence="9 10">
    <name type="scientific">Acidithiobacillus ferrivorans SS3</name>
    <dbReference type="NCBI Taxonomy" id="743299"/>
    <lineage>
        <taxon>Bacteria</taxon>
        <taxon>Pseudomonadati</taxon>
        <taxon>Pseudomonadota</taxon>
        <taxon>Acidithiobacillia</taxon>
        <taxon>Acidithiobacillales</taxon>
        <taxon>Acidithiobacillaceae</taxon>
        <taxon>Acidithiobacillus</taxon>
    </lineage>
</organism>
<feature type="transmembrane region" description="Helical" evidence="6">
    <location>
        <begin position="393"/>
        <end position="411"/>
    </location>
</feature>
<keyword evidence="4 6" id="KW-1133">Transmembrane helix</keyword>
<dbReference type="EMBL" id="CP002985">
    <property type="protein sequence ID" value="AEM46957.1"/>
    <property type="molecule type" value="Genomic_DNA"/>
</dbReference>
<feature type="domain" description="Cytochrome C biogenesis protein transmembrane" evidence="7">
    <location>
        <begin position="192"/>
        <end position="411"/>
    </location>
</feature>
<reference evidence="9 10" key="1">
    <citation type="journal article" date="2011" name="J. Bacteriol.">
        <title>Draft genome of the psychrotolerant acidophile Acidithiobacillus ferrivorans SS3.</title>
        <authorList>
            <person name="Liljeqvist M."/>
            <person name="Valdes J."/>
            <person name="Holmes D.S."/>
            <person name="Dopson M."/>
        </authorList>
    </citation>
    <scope>NUCLEOTIDE SEQUENCE [LARGE SCALE GENOMIC DNA]</scope>
    <source>
        <strain evidence="9 10">SS3</strain>
    </source>
</reference>
<evidence type="ECO:0000259" key="7">
    <source>
        <dbReference type="Pfam" id="PF02683"/>
    </source>
</evidence>
<evidence type="ECO:0000256" key="2">
    <source>
        <dbReference type="ARBA" id="ARBA00022692"/>
    </source>
</evidence>
<evidence type="ECO:0000313" key="10">
    <source>
        <dbReference type="Proteomes" id="UP000009220"/>
    </source>
</evidence>
<dbReference type="GO" id="GO:0045454">
    <property type="term" value="P:cell redox homeostasis"/>
    <property type="evidence" value="ECO:0007669"/>
    <property type="project" value="TreeGrafter"/>
</dbReference>
<evidence type="ECO:0000256" key="5">
    <source>
        <dbReference type="ARBA" id="ARBA00023136"/>
    </source>
</evidence>
<dbReference type="RefSeq" id="WP_014028226.1">
    <property type="nucleotide sequence ID" value="NC_015942.1"/>
</dbReference>
<feature type="transmembrane region" description="Helical" evidence="6">
    <location>
        <begin position="318"/>
        <end position="346"/>
    </location>
</feature>
<feature type="transmembrane region" description="Helical" evidence="6">
    <location>
        <begin position="417"/>
        <end position="435"/>
    </location>
</feature>